<evidence type="ECO:0000313" key="3">
    <source>
        <dbReference type="Proteomes" id="UP000541558"/>
    </source>
</evidence>
<comment type="caution">
    <text evidence="2">The sequence shown here is derived from an EMBL/GenBank/DDBJ whole genome shotgun (WGS) entry which is preliminary data.</text>
</comment>
<keyword evidence="1" id="KW-0732">Signal</keyword>
<keyword evidence="3" id="KW-1185">Reference proteome</keyword>
<feature type="chain" id="PRO_5034487168" evidence="1">
    <location>
        <begin position="24"/>
        <end position="207"/>
    </location>
</feature>
<proteinExistence type="predicted"/>
<evidence type="ECO:0000256" key="1">
    <source>
        <dbReference type="SAM" id="SignalP"/>
    </source>
</evidence>
<dbReference type="Proteomes" id="UP000541558">
    <property type="component" value="Unassembled WGS sequence"/>
</dbReference>
<name>A0A8H5EWI5_9AGAR</name>
<feature type="signal peptide" evidence="1">
    <location>
        <begin position="1"/>
        <end position="23"/>
    </location>
</feature>
<evidence type="ECO:0000313" key="2">
    <source>
        <dbReference type="EMBL" id="KAF5314593.1"/>
    </source>
</evidence>
<reference evidence="2 3" key="1">
    <citation type="journal article" date="2020" name="ISME J.">
        <title>Uncovering the hidden diversity of litter-decomposition mechanisms in mushroom-forming fungi.</title>
        <authorList>
            <person name="Floudas D."/>
            <person name="Bentzer J."/>
            <person name="Ahren D."/>
            <person name="Johansson T."/>
            <person name="Persson P."/>
            <person name="Tunlid A."/>
        </authorList>
    </citation>
    <scope>NUCLEOTIDE SEQUENCE [LARGE SCALE GENOMIC DNA]</scope>
    <source>
        <strain evidence="2 3">CBS 175.51</strain>
    </source>
</reference>
<organism evidence="2 3">
    <name type="scientific">Ephemerocybe angulata</name>
    <dbReference type="NCBI Taxonomy" id="980116"/>
    <lineage>
        <taxon>Eukaryota</taxon>
        <taxon>Fungi</taxon>
        <taxon>Dikarya</taxon>
        <taxon>Basidiomycota</taxon>
        <taxon>Agaricomycotina</taxon>
        <taxon>Agaricomycetes</taxon>
        <taxon>Agaricomycetidae</taxon>
        <taxon>Agaricales</taxon>
        <taxon>Agaricineae</taxon>
        <taxon>Psathyrellaceae</taxon>
        <taxon>Ephemerocybe</taxon>
    </lineage>
</organism>
<dbReference type="EMBL" id="JAACJK010000221">
    <property type="protein sequence ID" value="KAF5314593.1"/>
    <property type="molecule type" value="Genomic_DNA"/>
</dbReference>
<accession>A0A8H5EWI5</accession>
<protein>
    <submittedName>
        <fullName evidence="2">Uncharacterized protein</fullName>
    </submittedName>
</protein>
<sequence>MVQINFATSLSVAALASVAIVNALPIAPQDGSFEIAERGFDSEVFGRDIADFSELDARRFGFLRKFRKLIPSIGGGGSNERRELDLEDLNELAAREEMSELDVRRFGFLRKFRKLIPSIGGGGSNERRELDLEDLNELAAREEMSELDVRRFGFLRKFRKLIPSIGGGGNNERRDMEDDLELRDSELEEIEELLARFYGEESWDEMD</sequence>
<dbReference type="AlphaFoldDB" id="A0A8H5EWI5"/>
<gene>
    <name evidence="2" type="ORF">D9611_007267</name>
</gene>